<reference evidence="2 3" key="1">
    <citation type="submission" date="2014-02" db="EMBL/GenBank/DDBJ databases">
        <title>The genome sequence of the entomopathogenic fungus Metarhizium robertsii ARSEF 2575.</title>
        <authorList>
            <person name="Giuliano Garisto Donzelli B."/>
            <person name="Roe B.A."/>
            <person name="Macmil S.L."/>
            <person name="Krasnoff S.B."/>
            <person name="Gibson D.M."/>
        </authorList>
    </citation>
    <scope>NUCLEOTIDE SEQUENCE [LARGE SCALE GENOMIC DNA]</scope>
    <source>
        <strain evidence="2 3">ARSEF 2575</strain>
    </source>
</reference>
<feature type="compositionally biased region" description="Basic and acidic residues" evidence="1">
    <location>
        <begin position="204"/>
        <end position="216"/>
    </location>
</feature>
<comment type="caution">
    <text evidence="2">The sequence shown here is derived from an EMBL/GenBank/DDBJ whole genome shotgun (WGS) entry which is preliminary data.</text>
</comment>
<dbReference type="OrthoDB" id="5146350at2759"/>
<dbReference type="AlphaFoldDB" id="A0A0A1UNB9"/>
<evidence type="ECO:0000313" key="2">
    <source>
        <dbReference type="EMBL" id="EXU96756.1"/>
    </source>
</evidence>
<evidence type="ECO:0000256" key="1">
    <source>
        <dbReference type="SAM" id="MobiDB-lite"/>
    </source>
</evidence>
<evidence type="ECO:0000313" key="3">
    <source>
        <dbReference type="Proteomes" id="UP000030151"/>
    </source>
</evidence>
<protein>
    <submittedName>
        <fullName evidence="2">Uncharacterized protein</fullName>
    </submittedName>
</protein>
<sequence length="537" mass="61326">MSSSIPNTKPHYAHPRLALAPAMTDNPFFLYRPDTPGTLGKAKLEERKFVLPNEKVQDHGQLPQFMPRTWWPSERDAEKSQARPALNLDIDWLEPAAVHLLHDDATKTYPRLEPMPPYKDDVYDGCQWKTQLAIAHNLFHKTLQNGNHVSAMEMTVLVRIVTYGMFDSTTFFAPFVIDGAGDVLKSHLDPNQAGKPRELRRHTRAGEPPKDSFNQRDMDWSRTRLRARRWVIVPILHECRQWNMTIFDREQGQLYIFDCGDDEARLQRFKSAIRVWLLLLDILGQRHSFLFFVPRVTRQGEMESGPVCVAWLMEALRNQVGGQMTSRDDKVVVAEISDGNLSLCRQSGARDGDHYTSSLHLRDWVPKVPEGERSLKPKAQLIAVRRIIRVMVANELGLRNHPVMKQRYNKAGGRGDDRPSSAIGLLKEAARYALNTGDVMEEDKYFTGQGGQQFALPTGRPVLSYDAEAPRRHKMPRRSGTPAIDMANDGLRGPPRTCVEFFRSSVVPEMRITRRKSKLYKRRALAAPGNDNSFNIW</sequence>
<dbReference type="eggNOG" id="ENOG502T35Q">
    <property type="taxonomic scope" value="Eukaryota"/>
</dbReference>
<dbReference type="EMBL" id="JELW01000045">
    <property type="protein sequence ID" value="EXU96756.1"/>
    <property type="molecule type" value="Genomic_DNA"/>
</dbReference>
<name>A0A0A1UNB9_9HYPO</name>
<accession>A0A0A1UNB9</accession>
<dbReference type="Proteomes" id="UP000030151">
    <property type="component" value="Unassembled WGS sequence"/>
</dbReference>
<gene>
    <name evidence="2" type="ORF">X797_010153</name>
</gene>
<dbReference type="HOGENOM" id="CLU_500653_0_0_1"/>
<proteinExistence type="predicted"/>
<feature type="region of interest" description="Disordered" evidence="1">
    <location>
        <begin position="469"/>
        <end position="490"/>
    </location>
</feature>
<organism evidence="2 3">
    <name type="scientific">Metarhizium robertsii</name>
    <dbReference type="NCBI Taxonomy" id="568076"/>
    <lineage>
        <taxon>Eukaryota</taxon>
        <taxon>Fungi</taxon>
        <taxon>Dikarya</taxon>
        <taxon>Ascomycota</taxon>
        <taxon>Pezizomycotina</taxon>
        <taxon>Sordariomycetes</taxon>
        <taxon>Hypocreomycetidae</taxon>
        <taxon>Hypocreales</taxon>
        <taxon>Clavicipitaceae</taxon>
        <taxon>Metarhizium</taxon>
    </lineage>
</organism>
<feature type="region of interest" description="Disordered" evidence="1">
    <location>
        <begin position="188"/>
        <end position="216"/>
    </location>
</feature>